<protein>
    <recommendedName>
        <fullName evidence="3">Transposase</fullName>
    </recommendedName>
</protein>
<evidence type="ECO:0008006" key="3">
    <source>
        <dbReference type="Google" id="ProtNLM"/>
    </source>
</evidence>
<evidence type="ECO:0000313" key="2">
    <source>
        <dbReference type="Proteomes" id="UP000187151"/>
    </source>
</evidence>
<name>A0ABX3FUI5_9ACTN</name>
<sequence>MVLYDLRYSAHTFSEAIRESRRPQPHVVRRMVDVYSFPRYRQDRSVARWSAEEESRARQRLRAQVGTLLRLVRANAGGLALDAAHTVEIPPARHRRSSLWLA</sequence>
<dbReference type="Proteomes" id="UP000187151">
    <property type="component" value="Unassembled WGS sequence"/>
</dbReference>
<gene>
    <name evidence="1" type="ORF">AVW11_35030</name>
</gene>
<dbReference type="EMBL" id="MQUR01000175">
    <property type="protein sequence ID" value="OLZ44178.1"/>
    <property type="molecule type" value="Genomic_DNA"/>
</dbReference>
<organism evidence="1 2">
    <name type="scientific">Streptomyces amritsarensis</name>
    <dbReference type="NCBI Taxonomy" id="681158"/>
    <lineage>
        <taxon>Bacteria</taxon>
        <taxon>Bacillati</taxon>
        <taxon>Actinomycetota</taxon>
        <taxon>Actinomycetes</taxon>
        <taxon>Kitasatosporales</taxon>
        <taxon>Streptomycetaceae</taxon>
        <taxon>Streptomyces</taxon>
    </lineage>
</organism>
<keyword evidence="2" id="KW-1185">Reference proteome</keyword>
<accession>A0ABX3FUI5</accession>
<reference evidence="1 2" key="1">
    <citation type="submission" date="2016-01" db="EMBL/GenBank/DDBJ databases">
        <title>Streptomyces amritsarensis strain MTCC 11845 genome sequencing and assembly.</title>
        <authorList>
            <person name="Sharma D."/>
            <person name="Nair G.R."/>
            <person name="Kaur G."/>
            <person name="Manhas R.K."/>
            <person name="Mayilraj S."/>
        </authorList>
    </citation>
    <scope>NUCLEOTIDE SEQUENCE [LARGE SCALE GENOMIC DNA]</scope>
    <source>
        <strain evidence="1 2">MTCC 11845</strain>
    </source>
</reference>
<evidence type="ECO:0000313" key="1">
    <source>
        <dbReference type="EMBL" id="OLZ44178.1"/>
    </source>
</evidence>
<comment type="caution">
    <text evidence="1">The sequence shown here is derived from an EMBL/GenBank/DDBJ whole genome shotgun (WGS) entry which is preliminary data.</text>
</comment>
<proteinExistence type="predicted"/>